<proteinExistence type="predicted"/>
<dbReference type="Proteomes" id="UP000440578">
    <property type="component" value="Unassembled WGS sequence"/>
</dbReference>
<comment type="caution">
    <text evidence="2">The sequence shown here is derived from an EMBL/GenBank/DDBJ whole genome shotgun (WGS) entry which is preliminary data.</text>
</comment>
<evidence type="ECO:0000256" key="1">
    <source>
        <dbReference type="SAM" id="MobiDB-lite"/>
    </source>
</evidence>
<dbReference type="AlphaFoldDB" id="A0A6A4VUD9"/>
<keyword evidence="3" id="KW-1185">Reference proteome</keyword>
<evidence type="ECO:0000313" key="3">
    <source>
        <dbReference type="Proteomes" id="UP000440578"/>
    </source>
</evidence>
<feature type="region of interest" description="Disordered" evidence="1">
    <location>
        <begin position="351"/>
        <end position="375"/>
    </location>
</feature>
<name>A0A6A4VUD9_AMPAM</name>
<organism evidence="2 3">
    <name type="scientific">Amphibalanus amphitrite</name>
    <name type="common">Striped barnacle</name>
    <name type="synonym">Balanus amphitrite</name>
    <dbReference type="NCBI Taxonomy" id="1232801"/>
    <lineage>
        <taxon>Eukaryota</taxon>
        <taxon>Metazoa</taxon>
        <taxon>Ecdysozoa</taxon>
        <taxon>Arthropoda</taxon>
        <taxon>Crustacea</taxon>
        <taxon>Multicrustacea</taxon>
        <taxon>Cirripedia</taxon>
        <taxon>Thoracica</taxon>
        <taxon>Thoracicalcarea</taxon>
        <taxon>Balanomorpha</taxon>
        <taxon>Balanoidea</taxon>
        <taxon>Balanidae</taxon>
        <taxon>Amphibalaninae</taxon>
        <taxon>Amphibalanus</taxon>
    </lineage>
</organism>
<dbReference type="PANTHER" id="PTHR37984">
    <property type="entry name" value="PROTEIN CBG26694"/>
    <property type="match status" value="1"/>
</dbReference>
<sequence length="607" mass="66886">MRRICTIEFESLWVGSARLRRAVGPAKYASDYARDLFKGKEFQPSSSRLFGFGRKPVPVAGTLPVTVTFGDKCADAQFFLVETPSTEAIMGLDLIQQLGLTLHPASGQIFSARLLPYAYDVVYVPGHRIPAADALSRLPLPDTGPEEEDDEVIALMTDDAADVISEDDVREASLLDDTLERLRSVIAAGWPDSARNCPPDVRPFFHVRHELHVRRDAVVIRGADRGRLARYRATPHCTTGVSPSELLHGRKMRLDLPVFDDYCVTSDVARRVVKQQRRNRRHYDSRHRARPTEIAVGDTVCVRQPGHVQKKGAKFSKPLRVVSRHGPATFGLSDGSRWNVAHLARREIGAAPSTPTLPVSTEAVPAPPPPPSPPPVVAAAPASSVSEFVISYMAIDDFGEETFLALLSDWDLDAAFLSHRDNSVTGEGTAIINRVRHHDEQAPLRLPTGPVAVTEVATGIRVVEAIMPFYQDVRATELGLEPDATYQPPTRGASAQSRLARWSPADLAILLWHESVRVTLHIMNITTIQNTEVTITTPSPPRVQGTIWAPELATHDTAYIQSKLATQLVTAVYRPPRGPQALLHLTFSTDKLPPRIFAGYLAYQEHH</sequence>
<feature type="compositionally biased region" description="Pro residues" evidence="1">
    <location>
        <begin position="365"/>
        <end position="375"/>
    </location>
</feature>
<protein>
    <submittedName>
        <fullName evidence="2">Uncharacterized protein</fullName>
    </submittedName>
</protein>
<gene>
    <name evidence="2" type="ORF">FJT64_006004</name>
</gene>
<dbReference type="InterPro" id="IPR050951">
    <property type="entry name" value="Retrovirus_Pol_polyprotein"/>
</dbReference>
<dbReference type="EMBL" id="VIIS01001550">
    <property type="protein sequence ID" value="KAF0296549.1"/>
    <property type="molecule type" value="Genomic_DNA"/>
</dbReference>
<dbReference type="OrthoDB" id="6380665at2759"/>
<evidence type="ECO:0000313" key="2">
    <source>
        <dbReference type="EMBL" id="KAF0296549.1"/>
    </source>
</evidence>
<dbReference type="PANTHER" id="PTHR37984:SF5">
    <property type="entry name" value="PROTEIN NYNRIN-LIKE"/>
    <property type="match status" value="1"/>
</dbReference>
<accession>A0A6A4VUD9</accession>
<reference evidence="2 3" key="1">
    <citation type="submission" date="2019-07" db="EMBL/GenBank/DDBJ databases">
        <title>Draft genome assembly of a fouling barnacle, Amphibalanus amphitrite (Darwin, 1854): The first reference genome for Thecostraca.</title>
        <authorList>
            <person name="Kim W."/>
        </authorList>
    </citation>
    <scope>NUCLEOTIDE SEQUENCE [LARGE SCALE GENOMIC DNA]</scope>
    <source>
        <strain evidence="2">SNU_AA5</strain>
        <tissue evidence="2">Soma without cirri and trophi</tissue>
    </source>
</reference>